<comment type="subunit">
    <text evidence="9">Homotrimer.</text>
</comment>
<feature type="transmembrane region" description="Helical" evidence="12">
    <location>
        <begin position="88"/>
        <end position="109"/>
    </location>
</feature>
<dbReference type="Gene3D" id="3.10.250.10">
    <property type="entry name" value="SRCR-like domain"/>
    <property type="match status" value="1"/>
</dbReference>
<dbReference type="PROSITE" id="PS50287">
    <property type="entry name" value="SRCR_2"/>
    <property type="match status" value="1"/>
</dbReference>
<feature type="region of interest" description="Disordered" evidence="11">
    <location>
        <begin position="326"/>
        <end position="412"/>
    </location>
</feature>
<dbReference type="SUPFAM" id="SSF56487">
    <property type="entry name" value="SRCR-like"/>
    <property type="match status" value="1"/>
</dbReference>
<keyword evidence="9" id="KW-0408">Iron</keyword>
<feature type="disulfide bond" evidence="10">
    <location>
        <begin position="457"/>
        <end position="518"/>
    </location>
</feature>
<dbReference type="GO" id="GO:0034755">
    <property type="term" value="P:iron ion transmembrane transport"/>
    <property type="evidence" value="ECO:0007669"/>
    <property type="project" value="UniProtKB-UniRule"/>
</dbReference>
<evidence type="ECO:0000256" key="1">
    <source>
        <dbReference type="ARBA" id="ARBA00004606"/>
    </source>
</evidence>
<dbReference type="PRINTS" id="PR00258">
    <property type="entry name" value="SPERACTRCPTR"/>
</dbReference>
<evidence type="ECO:0000256" key="11">
    <source>
        <dbReference type="SAM" id="MobiDB-lite"/>
    </source>
</evidence>
<dbReference type="HAMAP" id="MF_03070">
    <property type="entry name" value="SCARA5"/>
    <property type="match status" value="1"/>
</dbReference>
<keyword evidence="4 9" id="KW-1133">Transmembrane helix</keyword>
<dbReference type="Proteomes" id="UP001274896">
    <property type="component" value="Unassembled WGS sequence"/>
</dbReference>
<evidence type="ECO:0000256" key="12">
    <source>
        <dbReference type="SAM" id="Phobius"/>
    </source>
</evidence>
<sequence length="520" mass="57014">MENKAMYLSTYEERDNGSFYEEGYDGRNLSKLNLCEEEMRNVESYFCRTALVSSFTSVSFSCVASSGKRRRKTDSCCGHLDSLSAIKYAIVSLYILVLLSIFGLCIAVSRSQASSEKQEALLENVTRLGDRSVALQESLGQLPSQSDLLENIWKLERLFHNHSEELRQLGHLVQGLERDIRDLQAFTEHATGSMAQIEEHVGNSQRNSSALGVALARASASIRSQDAALREAVGRVDILWQKLDDVDWTMGSINHSLSSHISTQQLQMEVFQVQLGNMTQDTRSAKIMQTHLEEQMRNELEILNVITEDLRLKDWEHSMALKNITVIEGPPGPKGEKGDAGPLGPTGIPGLTGFRGIPGEKGIQGPQGLTGSKGLDGQNGEKGDTGQMGPKGQRGERGPKGEKGDRGDQAGKTVENVLVRLVNGSAAHEGRVEVYHEGRWGTVCDDVWDKKDGDVVCRMLGFRGAQEVHKTGRFGQGTGLIWMDDVACIGTEDTIHQCKFSGWGKTNCGHVEDAGVTCNT</sequence>
<comment type="subcellular location">
    <subcellularLocation>
        <location evidence="9">Cell membrane</location>
        <topology evidence="9">Single-pass type II membrane protein</topology>
    </subcellularLocation>
    <subcellularLocation>
        <location evidence="1">Membrane</location>
        <topology evidence="1">Single-pass type II membrane protein</topology>
    </subcellularLocation>
</comment>
<keyword evidence="9" id="KW-0813">Transport</keyword>
<dbReference type="FunFam" id="3.10.250.10:FF:000011">
    <property type="entry name" value="Scavenger receptor class A member 5"/>
    <property type="match status" value="1"/>
</dbReference>
<evidence type="ECO:0000313" key="15">
    <source>
        <dbReference type="Proteomes" id="UP001274896"/>
    </source>
</evidence>
<dbReference type="GO" id="GO:0004252">
    <property type="term" value="F:serine-type endopeptidase activity"/>
    <property type="evidence" value="ECO:0007669"/>
    <property type="project" value="TreeGrafter"/>
</dbReference>
<dbReference type="InterPro" id="IPR034726">
    <property type="entry name" value="SCARA5"/>
</dbReference>
<feature type="disulfide bond" evidence="10">
    <location>
        <begin position="488"/>
        <end position="498"/>
    </location>
</feature>
<proteinExistence type="inferred from homology"/>
<keyword evidence="2 9" id="KW-0812">Transmembrane</keyword>
<keyword evidence="6 10" id="KW-1015">Disulfide bond</keyword>
<evidence type="ECO:0000256" key="6">
    <source>
        <dbReference type="ARBA" id="ARBA00023157"/>
    </source>
</evidence>
<evidence type="ECO:0000256" key="8">
    <source>
        <dbReference type="ARBA" id="ARBA00023180"/>
    </source>
</evidence>
<dbReference type="InterPro" id="IPR008160">
    <property type="entry name" value="Collagen"/>
</dbReference>
<evidence type="ECO:0000313" key="14">
    <source>
        <dbReference type="EMBL" id="KAK3506943.1"/>
    </source>
</evidence>
<evidence type="ECO:0000256" key="4">
    <source>
        <dbReference type="ARBA" id="ARBA00022989"/>
    </source>
</evidence>
<name>A0AAE0UIL6_9TELE</name>
<dbReference type="InterPro" id="IPR001190">
    <property type="entry name" value="SRCR"/>
</dbReference>
<accession>A0AAE0UIL6</accession>
<dbReference type="AlphaFoldDB" id="A0AAE0UIL6"/>
<organism evidence="14 15">
    <name type="scientific">Hemibagrus guttatus</name>
    <dbReference type="NCBI Taxonomy" id="175788"/>
    <lineage>
        <taxon>Eukaryota</taxon>
        <taxon>Metazoa</taxon>
        <taxon>Chordata</taxon>
        <taxon>Craniata</taxon>
        <taxon>Vertebrata</taxon>
        <taxon>Euteleostomi</taxon>
        <taxon>Actinopterygii</taxon>
        <taxon>Neopterygii</taxon>
        <taxon>Teleostei</taxon>
        <taxon>Ostariophysi</taxon>
        <taxon>Siluriformes</taxon>
        <taxon>Bagridae</taxon>
        <taxon>Hemibagrus</taxon>
    </lineage>
</organism>
<keyword evidence="8" id="KW-0325">Glycoprotein</keyword>
<feature type="disulfide bond" evidence="10">
    <location>
        <begin position="444"/>
        <end position="508"/>
    </location>
</feature>
<dbReference type="EMBL" id="JAUCMX010000030">
    <property type="protein sequence ID" value="KAK3506943.1"/>
    <property type="molecule type" value="Genomic_DNA"/>
</dbReference>
<keyword evidence="9" id="KW-0410">Iron transport</keyword>
<dbReference type="GO" id="GO:0006897">
    <property type="term" value="P:endocytosis"/>
    <property type="evidence" value="ECO:0007669"/>
    <property type="project" value="UniProtKB-UniRule"/>
</dbReference>
<feature type="topological domain" description="Extracellular" evidence="9">
    <location>
        <begin position="110"/>
        <end position="520"/>
    </location>
</feature>
<dbReference type="GO" id="GO:0070287">
    <property type="term" value="F:ferritin receptor activity"/>
    <property type="evidence" value="ECO:0007669"/>
    <property type="project" value="UniProtKB-UniRule"/>
</dbReference>
<dbReference type="PANTHER" id="PTHR48071">
    <property type="entry name" value="SRCR DOMAIN-CONTAINING PROTEIN"/>
    <property type="match status" value="1"/>
</dbReference>
<keyword evidence="3 9" id="KW-0735">Signal-anchor</keyword>
<feature type="compositionally biased region" description="Basic and acidic residues" evidence="11">
    <location>
        <begin position="393"/>
        <end position="409"/>
    </location>
</feature>
<comment type="function">
    <text evidence="9">Ferritin receptor that mediates non-transferrin-dependent delivery of iron. Mediates cellular uptake of ferritin-bound iron by stimulating ferritin endocytosis from the cell surface with consequent iron delivery within the cell. Delivery of iron to cells by ferritin is required for the development of specific cell types, suggesting the existence of cell type-specific mechanisms of iron traffic in organogenesis, which alternatively utilize transferrin or non-transferrin iron delivery pathways.</text>
</comment>
<dbReference type="GO" id="GO:0006879">
    <property type="term" value="P:intracellular iron ion homeostasis"/>
    <property type="evidence" value="ECO:0007669"/>
    <property type="project" value="UniProtKB-UniRule"/>
</dbReference>
<evidence type="ECO:0000256" key="9">
    <source>
        <dbReference type="HAMAP-Rule" id="MF_03070"/>
    </source>
</evidence>
<feature type="domain" description="SRCR" evidence="13">
    <location>
        <begin position="419"/>
        <end position="519"/>
    </location>
</feature>
<protein>
    <recommendedName>
        <fullName evidence="9">Scavenger receptor class A member 5</fullName>
    </recommendedName>
</protein>
<evidence type="ECO:0000256" key="5">
    <source>
        <dbReference type="ARBA" id="ARBA00023136"/>
    </source>
</evidence>
<keyword evidence="15" id="KW-1185">Reference proteome</keyword>
<evidence type="ECO:0000256" key="7">
    <source>
        <dbReference type="ARBA" id="ARBA00023170"/>
    </source>
</evidence>
<comment type="caution">
    <text evidence="14">The sequence shown here is derived from an EMBL/GenBank/DDBJ whole genome shotgun (WGS) entry which is preliminary data.</text>
</comment>
<keyword evidence="7 9" id="KW-0675">Receptor</keyword>
<dbReference type="PROSITE" id="PS00420">
    <property type="entry name" value="SRCR_1"/>
    <property type="match status" value="1"/>
</dbReference>
<keyword evidence="5 9" id="KW-0472">Membrane</keyword>
<dbReference type="GO" id="GO:0031638">
    <property type="term" value="P:zymogen activation"/>
    <property type="evidence" value="ECO:0007669"/>
    <property type="project" value="TreeGrafter"/>
</dbReference>
<dbReference type="Pfam" id="PF01391">
    <property type="entry name" value="Collagen"/>
    <property type="match status" value="1"/>
</dbReference>
<feature type="compositionally biased region" description="Low complexity" evidence="11">
    <location>
        <begin position="342"/>
        <end position="352"/>
    </location>
</feature>
<evidence type="ECO:0000259" key="13">
    <source>
        <dbReference type="PROSITE" id="PS50287"/>
    </source>
</evidence>
<dbReference type="Pfam" id="PF00530">
    <property type="entry name" value="SRCR"/>
    <property type="match status" value="1"/>
</dbReference>
<keyword evidence="9" id="KW-1003">Cell membrane</keyword>
<evidence type="ECO:0000256" key="10">
    <source>
        <dbReference type="PROSITE-ProRule" id="PRU00196"/>
    </source>
</evidence>
<feature type="topological domain" description="Cytoplasmic" evidence="9">
    <location>
        <begin position="1"/>
        <end position="88"/>
    </location>
</feature>
<evidence type="ECO:0000256" key="3">
    <source>
        <dbReference type="ARBA" id="ARBA00022968"/>
    </source>
</evidence>
<evidence type="ECO:0000256" key="2">
    <source>
        <dbReference type="ARBA" id="ARBA00022692"/>
    </source>
</evidence>
<gene>
    <name evidence="9" type="primary">SCARA5</name>
    <name evidence="14" type="ORF">QTP70_031711</name>
</gene>
<dbReference type="PANTHER" id="PTHR48071:SF24">
    <property type="entry name" value="DELETED IN MALIGNANT BRAIN TUMORS 1 PROTEIN-LIKE"/>
    <property type="match status" value="1"/>
</dbReference>
<dbReference type="SMART" id="SM00202">
    <property type="entry name" value="SR"/>
    <property type="match status" value="1"/>
</dbReference>
<dbReference type="InterPro" id="IPR036772">
    <property type="entry name" value="SRCR-like_dom_sf"/>
</dbReference>
<comment type="similarity">
    <text evidence="9">Belongs to the SCARA5 family.</text>
</comment>
<keyword evidence="9" id="KW-0406">Ion transport</keyword>
<dbReference type="GO" id="GO:0005886">
    <property type="term" value="C:plasma membrane"/>
    <property type="evidence" value="ECO:0007669"/>
    <property type="project" value="UniProtKB-SubCell"/>
</dbReference>
<reference evidence="14" key="1">
    <citation type="submission" date="2023-06" db="EMBL/GenBank/DDBJ databases">
        <title>Male Hemibagrus guttatus genome.</title>
        <authorList>
            <person name="Bian C."/>
        </authorList>
    </citation>
    <scope>NUCLEOTIDE SEQUENCE</scope>
    <source>
        <strain evidence="14">Male_cb2023</strain>
        <tissue evidence="14">Muscle</tissue>
    </source>
</reference>